<protein>
    <submittedName>
        <fullName evidence="1">Uncharacterized protein</fullName>
    </submittedName>
</protein>
<accession>A0ACC2FBQ7</accession>
<evidence type="ECO:0000313" key="2">
    <source>
        <dbReference type="Proteomes" id="UP001157502"/>
    </source>
</evidence>
<dbReference type="Proteomes" id="UP001157502">
    <property type="component" value="Chromosome 30"/>
</dbReference>
<evidence type="ECO:0000313" key="1">
    <source>
        <dbReference type="EMBL" id="KAJ7988774.1"/>
    </source>
</evidence>
<keyword evidence="2" id="KW-1185">Reference proteome</keyword>
<organism evidence="1 2">
    <name type="scientific">Dallia pectoralis</name>
    <name type="common">Alaska blackfish</name>
    <dbReference type="NCBI Taxonomy" id="75939"/>
    <lineage>
        <taxon>Eukaryota</taxon>
        <taxon>Metazoa</taxon>
        <taxon>Chordata</taxon>
        <taxon>Craniata</taxon>
        <taxon>Vertebrata</taxon>
        <taxon>Euteleostomi</taxon>
        <taxon>Actinopterygii</taxon>
        <taxon>Neopterygii</taxon>
        <taxon>Teleostei</taxon>
        <taxon>Protacanthopterygii</taxon>
        <taxon>Esociformes</taxon>
        <taxon>Umbridae</taxon>
        <taxon>Dallia</taxon>
    </lineage>
</organism>
<reference evidence="1" key="1">
    <citation type="submission" date="2021-05" db="EMBL/GenBank/DDBJ databases">
        <authorList>
            <person name="Pan Q."/>
            <person name="Jouanno E."/>
            <person name="Zahm M."/>
            <person name="Klopp C."/>
            <person name="Cabau C."/>
            <person name="Louis A."/>
            <person name="Berthelot C."/>
            <person name="Parey E."/>
            <person name="Roest Crollius H."/>
            <person name="Montfort J."/>
            <person name="Robinson-Rechavi M."/>
            <person name="Bouchez O."/>
            <person name="Lampietro C."/>
            <person name="Lopez Roques C."/>
            <person name="Donnadieu C."/>
            <person name="Postlethwait J."/>
            <person name="Bobe J."/>
            <person name="Dillon D."/>
            <person name="Chandos A."/>
            <person name="von Hippel F."/>
            <person name="Guiguen Y."/>
        </authorList>
    </citation>
    <scope>NUCLEOTIDE SEQUENCE</scope>
    <source>
        <strain evidence="1">YG-Jan2019</strain>
    </source>
</reference>
<comment type="caution">
    <text evidence="1">The sequence shown here is derived from an EMBL/GenBank/DDBJ whole genome shotgun (WGS) entry which is preliminary data.</text>
</comment>
<dbReference type="EMBL" id="CM055757">
    <property type="protein sequence ID" value="KAJ7988774.1"/>
    <property type="molecule type" value="Genomic_DNA"/>
</dbReference>
<name>A0ACC2FBQ7_DALPE</name>
<gene>
    <name evidence="1" type="ORF">DPEC_G00312700</name>
</gene>
<proteinExistence type="predicted"/>
<sequence>MHFLSPQDDKAINMFGLDQMLKDDWSGYYSQGYLYFDNCSSLFQPKRSLARILVLIVSLSYGIVRPRLGTSVHRLAAVGLLYLLFSSVDGVLRVTGRE</sequence>